<dbReference type="Proteomes" id="UP000594262">
    <property type="component" value="Unplaced"/>
</dbReference>
<evidence type="ECO:0000313" key="2">
    <source>
        <dbReference type="Proteomes" id="UP000594262"/>
    </source>
</evidence>
<sequence>MISIGMQEPHGFSMMVSGVGNILHMPLTQLKIKGRPSTTNPRWQSKIHSDRPFSPWVYEHTQRPFCGVTGFWHVFGVPRRKVPFTKRFGNLGKTHTLWLEFNRCLAVL</sequence>
<keyword evidence="2" id="KW-1185">Reference proteome</keyword>
<organism evidence="1 2">
    <name type="scientific">Clytia hemisphaerica</name>
    <dbReference type="NCBI Taxonomy" id="252671"/>
    <lineage>
        <taxon>Eukaryota</taxon>
        <taxon>Metazoa</taxon>
        <taxon>Cnidaria</taxon>
        <taxon>Hydrozoa</taxon>
        <taxon>Hydroidolina</taxon>
        <taxon>Leptothecata</taxon>
        <taxon>Obeliida</taxon>
        <taxon>Clytiidae</taxon>
        <taxon>Clytia</taxon>
    </lineage>
</organism>
<dbReference type="AlphaFoldDB" id="A0A7M5XN26"/>
<accession>A0A7M5XN26</accession>
<name>A0A7M5XN26_9CNID</name>
<proteinExistence type="predicted"/>
<evidence type="ECO:0000313" key="1">
    <source>
        <dbReference type="EnsemblMetazoa" id="CLYHEMP026043.1"/>
    </source>
</evidence>
<protein>
    <submittedName>
        <fullName evidence="1">Uncharacterized protein</fullName>
    </submittedName>
</protein>
<dbReference type="EnsemblMetazoa" id="CLYHEMT026043.1">
    <property type="protein sequence ID" value="CLYHEMP026043.1"/>
    <property type="gene ID" value="CLYHEMG026043"/>
</dbReference>
<reference evidence="1" key="1">
    <citation type="submission" date="2021-01" db="UniProtKB">
        <authorList>
            <consortium name="EnsemblMetazoa"/>
        </authorList>
    </citation>
    <scope>IDENTIFICATION</scope>
</reference>